<gene>
    <name evidence="1" type="ORF">EVA_19669</name>
</gene>
<protein>
    <submittedName>
        <fullName evidence="1">Uncharacterized protein</fullName>
    </submittedName>
</protein>
<comment type="caution">
    <text evidence="1">The sequence shown here is derived from an EMBL/GenBank/DDBJ whole genome shotgun (WGS) entry which is preliminary data.</text>
</comment>
<feature type="non-terminal residue" evidence="1">
    <location>
        <position position="1"/>
    </location>
</feature>
<name>J9FXZ4_9ZZZZ</name>
<accession>J9FXZ4</accession>
<dbReference type="AlphaFoldDB" id="J9FXZ4"/>
<reference evidence="1" key="1">
    <citation type="journal article" date="2012" name="PLoS ONE">
        <title>Gene sets for utilization of primary and secondary nutrition supplies in the distal gut of endangered iberian lynx.</title>
        <authorList>
            <person name="Alcaide M."/>
            <person name="Messina E."/>
            <person name="Richter M."/>
            <person name="Bargiela R."/>
            <person name="Peplies J."/>
            <person name="Huws S.A."/>
            <person name="Newbold C.J."/>
            <person name="Golyshin P.N."/>
            <person name="Simon M.A."/>
            <person name="Lopez G."/>
            <person name="Yakimov M.M."/>
            <person name="Ferrer M."/>
        </authorList>
    </citation>
    <scope>NUCLEOTIDE SEQUENCE</scope>
</reference>
<evidence type="ECO:0000313" key="1">
    <source>
        <dbReference type="EMBL" id="EJW92224.1"/>
    </source>
</evidence>
<dbReference type="EMBL" id="AMCI01007682">
    <property type="protein sequence ID" value="EJW92224.1"/>
    <property type="molecule type" value="Genomic_DNA"/>
</dbReference>
<sequence length="20" mass="2282">TVDAVFGLNNINNWFSITKK</sequence>
<proteinExistence type="predicted"/>
<organism evidence="1">
    <name type="scientific">gut metagenome</name>
    <dbReference type="NCBI Taxonomy" id="749906"/>
    <lineage>
        <taxon>unclassified sequences</taxon>
        <taxon>metagenomes</taxon>
        <taxon>organismal metagenomes</taxon>
    </lineage>
</organism>